<gene>
    <name evidence="1" type="ORF">Pla52n_48210</name>
</gene>
<reference evidence="1 2" key="1">
    <citation type="submission" date="2019-02" db="EMBL/GenBank/DDBJ databases">
        <title>Deep-cultivation of Planctomycetes and their phenomic and genomic characterization uncovers novel biology.</title>
        <authorList>
            <person name="Wiegand S."/>
            <person name="Jogler M."/>
            <person name="Boedeker C."/>
            <person name="Pinto D."/>
            <person name="Vollmers J."/>
            <person name="Rivas-Marin E."/>
            <person name="Kohn T."/>
            <person name="Peeters S.H."/>
            <person name="Heuer A."/>
            <person name="Rast P."/>
            <person name="Oberbeckmann S."/>
            <person name="Bunk B."/>
            <person name="Jeske O."/>
            <person name="Meyerdierks A."/>
            <person name="Storesund J.E."/>
            <person name="Kallscheuer N."/>
            <person name="Luecker S."/>
            <person name="Lage O.M."/>
            <person name="Pohl T."/>
            <person name="Merkel B.J."/>
            <person name="Hornburger P."/>
            <person name="Mueller R.-W."/>
            <person name="Bruemmer F."/>
            <person name="Labrenz M."/>
            <person name="Spormann A.M."/>
            <person name="Op Den Camp H."/>
            <person name="Overmann J."/>
            <person name="Amann R."/>
            <person name="Jetten M.S.M."/>
            <person name="Mascher T."/>
            <person name="Medema M.H."/>
            <person name="Devos D.P."/>
            <person name="Kaster A.-K."/>
            <person name="Ovreas L."/>
            <person name="Rohde M."/>
            <person name="Galperin M.Y."/>
            <person name="Jogler C."/>
        </authorList>
    </citation>
    <scope>NUCLEOTIDE SEQUENCE [LARGE SCALE GENOMIC DNA]</scope>
    <source>
        <strain evidence="1 2">Pla52n</strain>
    </source>
</reference>
<evidence type="ECO:0000313" key="1">
    <source>
        <dbReference type="EMBL" id="TWT98309.1"/>
    </source>
</evidence>
<sequence length="127" mass="13709">MIPACISVQVWPDSTLGVASTEGATVAEGWPGRSPAGGGRIAGDFKRQSATNARVWGGWRFLIATVSRVCLGDRSRIRRATGRLRLQKSRHLACCRPALPRPFRLAGRMMSSSSSGPLLFLAWIAES</sequence>
<organism evidence="1 2">
    <name type="scientific">Stieleria varia</name>
    <dbReference type="NCBI Taxonomy" id="2528005"/>
    <lineage>
        <taxon>Bacteria</taxon>
        <taxon>Pseudomonadati</taxon>
        <taxon>Planctomycetota</taxon>
        <taxon>Planctomycetia</taxon>
        <taxon>Pirellulales</taxon>
        <taxon>Pirellulaceae</taxon>
        <taxon>Stieleria</taxon>
    </lineage>
</organism>
<name>A0A5C6AFC5_9BACT</name>
<dbReference type="AlphaFoldDB" id="A0A5C6AFC5"/>
<dbReference type="Proteomes" id="UP000320176">
    <property type="component" value="Unassembled WGS sequence"/>
</dbReference>
<accession>A0A5C6AFC5</accession>
<keyword evidence="2" id="KW-1185">Reference proteome</keyword>
<evidence type="ECO:0000313" key="2">
    <source>
        <dbReference type="Proteomes" id="UP000320176"/>
    </source>
</evidence>
<dbReference type="EMBL" id="SJPN01000006">
    <property type="protein sequence ID" value="TWT98309.1"/>
    <property type="molecule type" value="Genomic_DNA"/>
</dbReference>
<comment type="caution">
    <text evidence="1">The sequence shown here is derived from an EMBL/GenBank/DDBJ whole genome shotgun (WGS) entry which is preliminary data.</text>
</comment>
<protein>
    <submittedName>
        <fullName evidence="1">Uncharacterized protein</fullName>
    </submittedName>
</protein>
<proteinExistence type="predicted"/>